<evidence type="ECO:0000313" key="4">
    <source>
        <dbReference type="Proteomes" id="UP000600449"/>
    </source>
</evidence>
<keyword evidence="4" id="KW-1185">Reference proteome</keyword>
<keyword evidence="1 2" id="KW-0732">Signal</keyword>
<dbReference type="EMBL" id="BMMF01000007">
    <property type="protein sequence ID" value="GGK37566.1"/>
    <property type="molecule type" value="Genomic_DNA"/>
</dbReference>
<dbReference type="NCBIfam" id="NF037995">
    <property type="entry name" value="TRAP_S1"/>
    <property type="match status" value="1"/>
</dbReference>
<name>A0A917Q9M3_9HYPH</name>
<reference evidence="3 4" key="1">
    <citation type="journal article" date="2014" name="Int. J. Syst. Evol. Microbiol.">
        <title>Complete genome sequence of Corynebacterium casei LMG S-19264T (=DSM 44701T), isolated from a smear-ripened cheese.</title>
        <authorList>
            <consortium name="US DOE Joint Genome Institute (JGI-PGF)"/>
            <person name="Walter F."/>
            <person name="Albersmeier A."/>
            <person name="Kalinowski J."/>
            <person name="Ruckert C."/>
        </authorList>
    </citation>
    <scope>NUCLEOTIDE SEQUENCE [LARGE SCALE GENOMIC DNA]</scope>
    <source>
        <strain evidence="3 4">CGMCC 1.9161</strain>
    </source>
</reference>
<feature type="signal peptide" evidence="2">
    <location>
        <begin position="1"/>
        <end position="25"/>
    </location>
</feature>
<gene>
    <name evidence="3" type="ORF">GCM10011322_25770</name>
</gene>
<evidence type="ECO:0000313" key="3">
    <source>
        <dbReference type="EMBL" id="GGK37566.1"/>
    </source>
</evidence>
<evidence type="ECO:0000256" key="2">
    <source>
        <dbReference type="SAM" id="SignalP"/>
    </source>
</evidence>
<dbReference type="InterPro" id="IPR038404">
    <property type="entry name" value="TRAP_DctP_sf"/>
</dbReference>
<protein>
    <submittedName>
        <fullName evidence="3">Lactate-binding periplasmic protein</fullName>
    </submittedName>
</protein>
<dbReference type="Proteomes" id="UP000600449">
    <property type="component" value="Unassembled WGS sequence"/>
</dbReference>
<organism evidence="3 4">
    <name type="scientific">Salinarimonas ramus</name>
    <dbReference type="NCBI Taxonomy" id="690164"/>
    <lineage>
        <taxon>Bacteria</taxon>
        <taxon>Pseudomonadati</taxon>
        <taxon>Pseudomonadota</taxon>
        <taxon>Alphaproteobacteria</taxon>
        <taxon>Hyphomicrobiales</taxon>
        <taxon>Salinarimonadaceae</taxon>
        <taxon>Salinarimonas</taxon>
    </lineage>
</organism>
<sequence>MRARLAAAAMLAAACALAAPAPAAAAEVTWRMQTSAGAATTELDALVRNFADRVAEASDGRMRIDVFPAGQLVPTPEVVEAVRAGALELGHTYLVYYVGREPALFGINEWAAGYDPLQGVGWFYDGGGAELLRPVLAEHGLHYLGVSPLLGEQLWFSDPVESLDALSGVKIRSTGLTADAFSRLGAAIVSMPAEEIYTGLQRGVIDGAEFTSLPIHHGLGWQEVAPYVVMPPFTAGGSSDWIVNSDAWEALPDDLKGIVDAALRAAAFDYYRAAIAEEARLVRDMEAGGTTFLAWPEEDMRRIEATRVAVMKEVYLPRSEAFAAAFASRNDYLRSLGHDIVE</sequence>
<dbReference type="Gene3D" id="3.40.190.170">
    <property type="entry name" value="Bacterial extracellular solute-binding protein, family 7"/>
    <property type="match status" value="1"/>
</dbReference>
<dbReference type="Pfam" id="PF03480">
    <property type="entry name" value="DctP"/>
    <property type="match status" value="1"/>
</dbReference>
<dbReference type="PANTHER" id="PTHR33376">
    <property type="match status" value="1"/>
</dbReference>
<dbReference type="InterPro" id="IPR018389">
    <property type="entry name" value="DctP_fam"/>
</dbReference>
<accession>A0A917Q9M3</accession>
<dbReference type="PANTHER" id="PTHR33376:SF5">
    <property type="entry name" value="EXTRACYTOPLASMIC SOLUTE RECEPTOR PROTEIN"/>
    <property type="match status" value="1"/>
</dbReference>
<dbReference type="AlphaFoldDB" id="A0A917Q9M3"/>
<proteinExistence type="predicted"/>
<dbReference type="GO" id="GO:0055085">
    <property type="term" value="P:transmembrane transport"/>
    <property type="evidence" value="ECO:0007669"/>
    <property type="project" value="InterPro"/>
</dbReference>
<feature type="chain" id="PRO_5037271951" evidence="2">
    <location>
        <begin position="26"/>
        <end position="342"/>
    </location>
</feature>
<evidence type="ECO:0000256" key="1">
    <source>
        <dbReference type="ARBA" id="ARBA00022729"/>
    </source>
</evidence>
<dbReference type="PROSITE" id="PS51257">
    <property type="entry name" value="PROKAR_LIPOPROTEIN"/>
    <property type="match status" value="1"/>
</dbReference>
<dbReference type="RefSeq" id="WP_188913591.1">
    <property type="nucleotide sequence ID" value="NZ_BMMF01000007.1"/>
</dbReference>
<comment type="caution">
    <text evidence="3">The sequence shown here is derived from an EMBL/GenBank/DDBJ whole genome shotgun (WGS) entry which is preliminary data.</text>
</comment>